<keyword evidence="3" id="KW-1185">Reference proteome</keyword>
<name>A0ABN1MD98_9FLAO</name>
<evidence type="ECO:0000313" key="3">
    <source>
        <dbReference type="Proteomes" id="UP001500507"/>
    </source>
</evidence>
<organism evidence="2 3">
    <name type="scientific">Gangjinia marincola</name>
    <dbReference type="NCBI Taxonomy" id="578463"/>
    <lineage>
        <taxon>Bacteria</taxon>
        <taxon>Pseudomonadati</taxon>
        <taxon>Bacteroidota</taxon>
        <taxon>Flavobacteriia</taxon>
        <taxon>Flavobacteriales</taxon>
        <taxon>Flavobacteriaceae</taxon>
        <taxon>Gangjinia</taxon>
    </lineage>
</organism>
<proteinExistence type="predicted"/>
<dbReference type="Gene3D" id="1.20.120.450">
    <property type="entry name" value="dinb family like domain"/>
    <property type="match status" value="1"/>
</dbReference>
<gene>
    <name evidence="2" type="ORF">GCM10009117_02110</name>
</gene>
<dbReference type="InterPro" id="IPR034660">
    <property type="entry name" value="DinB/YfiT-like"/>
</dbReference>
<dbReference type="RefSeq" id="WP_343762679.1">
    <property type="nucleotide sequence ID" value="NZ_BAAAFG010000001.1"/>
</dbReference>
<feature type="domain" description="DinB-like" evidence="1">
    <location>
        <begin position="32"/>
        <end position="167"/>
    </location>
</feature>
<evidence type="ECO:0000313" key="2">
    <source>
        <dbReference type="EMBL" id="GAA0871066.1"/>
    </source>
</evidence>
<dbReference type="EMBL" id="BAAAFG010000001">
    <property type="protein sequence ID" value="GAA0871066.1"/>
    <property type="molecule type" value="Genomic_DNA"/>
</dbReference>
<dbReference type="InterPro" id="IPR024775">
    <property type="entry name" value="DinB-like"/>
</dbReference>
<comment type="caution">
    <text evidence="2">The sequence shown here is derived from an EMBL/GenBank/DDBJ whole genome shotgun (WGS) entry which is preliminary data.</text>
</comment>
<protein>
    <submittedName>
        <fullName evidence="2">DinB family protein</fullName>
    </submittedName>
</protein>
<reference evidence="2 3" key="1">
    <citation type="journal article" date="2019" name="Int. J. Syst. Evol. Microbiol.">
        <title>The Global Catalogue of Microorganisms (GCM) 10K type strain sequencing project: providing services to taxonomists for standard genome sequencing and annotation.</title>
        <authorList>
            <consortium name="The Broad Institute Genomics Platform"/>
            <consortium name="The Broad Institute Genome Sequencing Center for Infectious Disease"/>
            <person name="Wu L."/>
            <person name="Ma J."/>
        </authorList>
    </citation>
    <scope>NUCLEOTIDE SEQUENCE [LARGE SCALE GENOMIC DNA]</scope>
    <source>
        <strain evidence="2 3">JCM 16082</strain>
    </source>
</reference>
<evidence type="ECO:0000259" key="1">
    <source>
        <dbReference type="Pfam" id="PF12867"/>
    </source>
</evidence>
<accession>A0ABN1MD98</accession>
<dbReference type="Proteomes" id="UP001500507">
    <property type="component" value="Unassembled WGS sequence"/>
</dbReference>
<dbReference type="Pfam" id="PF12867">
    <property type="entry name" value="DinB_2"/>
    <property type="match status" value="1"/>
</dbReference>
<sequence>MITAKQLPTAEYHSYYSPYILSNADTNGIEALEKGKVELVNFIAKLTQDELSFAYAAKKWTIAQLILHIIDTERIFTYRALCLARAEKQPLPGFEQNDYAAIATAKDRTADSLGREYTAVRESTLHLFRNLDNSALQQIGTVSGGPLSVRAVPFIISGHERHHHGIIKERYL</sequence>
<dbReference type="SUPFAM" id="SSF109854">
    <property type="entry name" value="DinB/YfiT-like putative metalloenzymes"/>
    <property type="match status" value="1"/>
</dbReference>